<reference evidence="2 3" key="1">
    <citation type="submission" date="2022-05" db="EMBL/GenBank/DDBJ databases">
        <authorList>
            <person name="Zhou X."/>
            <person name="Li K."/>
            <person name="Man Y."/>
        </authorList>
    </citation>
    <scope>NUCLEOTIDE SEQUENCE [LARGE SCALE GENOMIC DNA]</scope>
    <source>
        <strain evidence="2 3">MS405</strain>
    </source>
</reference>
<feature type="signal peptide" evidence="1">
    <location>
        <begin position="1"/>
        <end position="27"/>
    </location>
</feature>
<sequence length="101" mass="10692">MLIRRAGVVAGATLAAGVMTVTTAAAAGPPMPDFRGQGLARVFSGVDYRTRVEVRDVSGRQRNVLWPLSWKVCTQSPAPGKELTGQTVTIGVVKKAERCPV</sequence>
<dbReference type="Proteomes" id="UP000829992">
    <property type="component" value="Chromosome"/>
</dbReference>
<evidence type="ECO:0008006" key="4">
    <source>
        <dbReference type="Google" id="ProtNLM"/>
    </source>
</evidence>
<protein>
    <recommendedName>
        <fullName evidence="4">PASTA domain-containing protein</fullName>
    </recommendedName>
</protein>
<evidence type="ECO:0000313" key="2">
    <source>
        <dbReference type="EMBL" id="UQT61431.1"/>
    </source>
</evidence>
<name>A0ABY4Q8H0_9ACTN</name>
<evidence type="ECO:0000256" key="1">
    <source>
        <dbReference type="SAM" id="SignalP"/>
    </source>
</evidence>
<accession>A0ABY4Q8H0</accession>
<organism evidence="2 3">
    <name type="scientific">Streptomyces durmitorensis</name>
    <dbReference type="NCBI Taxonomy" id="319947"/>
    <lineage>
        <taxon>Bacteria</taxon>
        <taxon>Bacillati</taxon>
        <taxon>Actinomycetota</taxon>
        <taxon>Actinomycetes</taxon>
        <taxon>Kitasatosporales</taxon>
        <taxon>Streptomycetaceae</taxon>
        <taxon>Streptomyces</taxon>
    </lineage>
</organism>
<proteinExistence type="predicted"/>
<feature type="chain" id="PRO_5047469108" description="PASTA domain-containing protein" evidence="1">
    <location>
        <begin position="28"/>
        <end position="101"/>
    </location>
</feature>
<dbReference type="EMBL" id="CP097289">
    <property type="protein sequence ID" value="UQT61431.1"/>
    <property type="molecule type" value="Genomic_DNA"/>
</dbReference>
<keyword evidence="1" id="KW-0732">Signal</keyword>
<evidence type="ECO:0000313" key="3">
    <source>
        <dbReference type="Proteomes" id="UP000829992"/>
    </source>
</evidence>
<keyword evidence="3" id="KW-1185">Reference proteome</keyword>
<gene>
    <name evidence="2" type="ORF">M4V62_09035</name>
</gene>